<dbReference type="Proteomes" id="UP000814140">
    <property type="component" value="Unassembled WGS sequence"/>
</dbReference>
<evidence type="ECO:0000313" key="1">
    <source>
        <dbReference type="EMBL" id="KAI0055291.1"/>
    </source>
</evidence>
<organism evidence="1 2">
    <name type="scientific">Artomyces pyxidatus</name>
    <dbReference type="NCBI Taxonomy" id="48021"/>
    <lineage>
        <taxon>Eukaryota</taxon>
        <taxon>Fungi</taxon>
        <taxon>Dikarya</taxon>
        <taxon>Basidiomycota</taxon>
        <taxon>Agaricomycotina</taxon>
        <taxon>Agaricomycetes</taxon>
        <taxon>Russulales</taxon>
        <taxon>Auriscalpiaceae</taxon>
        <taxon>Artomyces</taxon>
    </lineage>
</organism>
<proteinExistence type="predicted"/>
<keyword evidence="2" id="KW-1185">Reference proteome</keyword>
<accession>A0ACB8SHN7</accession>
<dbReference type="EMBL" id="MU277299">
    <property type="protein sequence ID" value="KAI0055291.1"/>
    <property type="molecule type" value="Genomic_DNA"/>
</dbReference>
<name>A0ACB8SHN7_9AGAM</name>
<comment type="caution">
    <text evidence="1">The sequence shown here is derived from an EMBL/GenBank/DDBJ whole genome shotgun (WGS) entry which is preliminary data.</text>
</comment>
<reference evidence="1" key="2">
    <citation type="journal article" date="2022" name="New Phytol.">
        <title>Evolutionary transition to the ectomycorrhizal habit in the genomes of a hyperdiverse lineage of mushroom-forming fungi.</title>
        <authorList>
            <person name="Looney B."/>
            <person name="Miyauchi S."/>
            <person name="Morin E."/>
            <person name="Drula E."/>
            <person name="Courty P.E."/>
            <person name="Kohler A."/>
            <person name="Kuo A."/>
            <person name="LaButti K."/>
            <person name="Pangilinan J."/>
            <person name="Lipzen A."/>
            <person name="Riley R."/>
            <person name="Andreopoulos W."/>
            <person name="He G."/>
            <person name="Johnson J."/>
            <person name="Nolan M."/>
            <person name="Tritt A."/>
            <person name="Barry K.W."/>
            <person name="Grigoriev I.V."/>
            <person name="Nagy L.G."/>
            <person name="Hibbett D."/>
            <person name="Henrissat B."/>
            <person name="Matheny P.B."/>
            <person name="Labbe J."/>
            <person name="Martin F.M."/>
        </authorList>
    </citation>
    <scope>NUCLEOTIDE SEQUENCE</scope>
    <source>
        <strain evidence="1">HHB10654</strain>
    </source>
</reference>
<sequence length="767" mass="84241">MASSLSITSLLNSLHTHLQSQTQLLPTLHAQLGLPPTALADELSTLQNKLTQCIEDQIDGRRKQVHGWVARCEEVEEECHRYGVALGSSVNLGAGTVGELKKEQVVPRRYEMLTALQEKLRQLYHTKLEQLSTLTNRLAAMSRTLGDDFFSDDVLDPRSANDSATHRDVTPERFSRLEKELVRGKGEVAKRLAHLSSTFVHIDWLHDQLGIDTPAADEIPSCSSLGVPPVSRPSSALGSHDPFICTPTPYSRQNIGNSTFILGDPNASSDEHIHQQIFARFAARLDEADDEALLEGRLTGLEGVEPTPALLTWAADTRASLEDMHRKRAAHIQAMYDQLEGLWRRLGVPDESMDGFVEAHRGCTEETVREYEEELERMLELKRERMSTFVENARVEVTKLWDELMVGEEERADFAPFYDDEHTEELLIIHEDEIKRLKDERRMKAHLLGSIRKYFEICKEEQELANTASDQGRLLGRGPRDPGRLLREEKMRKRVQKEKPRIEQDLLASIPAWEAEAGRPFLAHGKHMLEILMPAGAPSDKENRRANSANGSYRPGTRAGSVPPRATTPSYGSGSSSNSHQGGGRGTVTPAVRSASSMSNGSQSAPNKRPRLGDSGNAGTATGGRARAASPSKIAMPVPSRIPSTSILPRAVSVPRIGTQHHALGHGRVPSAQQQQQQAHDKLGASLSNSVYRPVSSVSSQMSLGASASSYRSAPSLASSTSRKAARARRESFRPRPSVEGPWAPGLGTGRYGGLGFAGGVKEEEED</sequence>
<reference evidence="1" key="1">
    <citation type="submission" date="2021-03" db="EMBL/GenBank/DDBJ databases">
        <authorList>
            <consortium name="DOE Joint Genome Institute"/>
            <person name="Ahrendt S."/>
            <person name="Looney B.P."/>
            <person name="Miyauchi S."/>
            <person name="Morin E."/>
            <person name="Drula E."/>
            <person name="Courty P.E."/>
            <person name="Chicoki N."/>
            <person name="Fauchery L."/>
            <person name="Kohler A."/>
            <person name="Kuo A."/>
            <person name="Labutti K."/>
            <person name="Pangilinan J."/>
            <person name="Lipzen A."/>
            <person name="Riley R."/>
            <person name="Andreopoulos W."/>
            <person name="He G."/>
            <person name="Johnson J."/>
            <person name="Barry K.W."/>
            <person name="Grigoriev I.V."/>
            <person name="Nagy L."/>
            <person name="Hibbett D."/>
            <person name="Henrissat B."/>
            <person name="Matheny P.B."/>
            <person name="Labbe J."/>
            <person name="Martin F."/>
        </authorList>
    </citation>
    <scope>NUCLEOTIDE SEQUENCE</scope>
    <source>
        <strain evidence="1">HHB10654</strain>
    </source>
</reference>
<protein>
    <submittedName>
        <fullName evidence="1">Uncharacterized protein</fullName>
    </submittedName>
</protein>
<gene>
    <name evidence="1" type="ORF">BV25DRAFT_1895369</name>
</gene>
<evidence type="ECO:0000313" key="2">
    <source>
        <dbReference type="Proteomes" id="UP000814140"/>
    </source>
</evidence>